<gene>
    <name evidence="1" type="ORF">BV53_03935</name>
</gene>
<dbReference type="InterPro" id="IPR024524">
    <property type="entry name" value="DUF3800"/>
</dbReference>
<dbReference type="Proteomes" id="UP000242590">
    <property type="component" value="Unassembled WGS sequence"/>
</dbReference>
<accession>A0A1T1D395</accession>
<sequence>MSNFSDFIVYADESGDHGMVSIDSQYPVFALVFCVMRKADYITSVVPAMQQIKFSIWGHDAVILHEHEIRKNKGPFAVLRINRDLRERFLSDLNALIETTPMTLFASIINKQELLEKYSDPSNPYKIALRFCMERLHVMLTKQEEYGKSIHVIFESRGKREDNELALEFRRIAGNEGQWGYRHYNFSSFGFQPVFIPKFANSSGLQLADLTARPIGLSYLRPNQRNRAFDIIEPKLEKPVKCFP</sequence>
<dbReference type="AlphaFoldDB" id="A0A1T1D395"/>
<evidence type="ECO:0008006" key="3">
    <source>
        <dbReference type="Google" id="ProtNLM"/>
    </source>
</evidence>
<dbReference type="EMBL" id="MWLE01000053">
    <property type="protein sequence ID" value="OOV35339.1"/>
    <property type="molecule type" value="Genomic_DNA"/>
</dbReference>
<name>A0A1T1D395_9SYNE</name>
<protein>
    <recommendedName>
        <fullName evidence="3">3-deoxy-D-manno-octulosonic acid transferase</fullName>
    </recommendedName>
</protein>
<evidence type="ECO:0000313" key="2">
    <source>
        <dbReference type="Proteomes" id="UP000242590"/>
    </source>
</evidence>
<dbReference type="OrthoDB" id="2680392at2"/>
<organism evidence="1 2">
    <name type="scientific">Candidatus Synechococcus spongiarum LMB bulk15N</name>
    <dbReference type="NCBI Taxonomy" id="1943583"/>
    <lineage>
        <taxon>Bacteria</taxon>
        <taxon>Bacillati</taxon>
        <taxon>Cyanobacteriota</taxon>
        <taxon>Cyanophyceae</taxon>
        <taxon>Synechococcales</taxon>
        <taxon>Synechococcaceae</taxon>
        <taxon>Synechococcus</taxon>
    </lineage>
</organism>
<dbReference type="Pfam" id="PF12686">
    <property type="entry name" value="DUF3800"/>
    <property type="match status" value="1"/>
</dbReference>
<comment type="caution">
    <text evidence="1">The sequence shown here is derived from an EMBL/GenBank/DDBJ whole genome shotgun (WGS) entry which is preliminary data.</text>
</comment>
<evidence type="ECO:0000313" key="1">
    <source>
        <dbReference type="EMBL" id="OOV35339.1"/>
    </source>
</evidence>
<reference evidence="1 2" key="1">
    <citation type="submission" date="2017-02" db="EMBL/GenBank/DDBJ databases">
        <title>Draft Genome Sequences of 'Candidatus Synechococcus spongiarum', Cyanobacterial Symbionts of the Mediterranean Sponge Aplysina aerophoba from two locations.</title>
        <authorList>
            <person name="Slaby B.M."/>
            <person name="Hentschel U."/>
        </authorList>
    </citation>
    <scope>NUCLEOTIDE SEQUENCE [LARGE SCALE GENOMIC DNA]</scope>
    <source>
        <strain evidence="1">LMB bulk15N</strain>
    </source>
</reference>
<proteinExistence type="predicted"/>
<dbReference type="RefSeq" id="WP_078232192.1">
    <property type="nucleotide sequence ID" value="NZ_MWLE01000053.1"/>
</dbReference>